<organism evidence="1 2">
    <name type="scientific">Candidatus Nomurabacteria bacterium RIFCSPHIGHO2_02_FULL_42_19</name>
    <dbReference type="NCBI Taxonomy" id="1801756"/>
    <lineage>
        <taxon>Bacteria</taxon>
        <taxon>Candidatus Nomuraibacteriota</taxon>
    </lineage>
</organism>
<accession>A0A1F6W2Z8</accession>
<gene>
    <name evidence="1" type="ORF">A3C67_03125</name>
</gene>
<dbReference type="AlphaFoldDB" id="A0A1F6W2Z8"/>
<dbReference type="Proteomes" id="UP000179275">
    <property type="component" value="Unassembled WGS sequence"/>
</dbReference>
<reference evidence="1 2" key="1">
    <citation type="journal article" date="2016" name="Nat. Commun.">
        <title>Thousands of microbial genomes shed light on interconnected biogeochemical processes in an aquifer system.</title>
        <authorList>
            <person name="Anantharaman K."/>
            <person name="Brown C.T."/>
            <person name="Hug L.A."/>
            <person name="Sharon I."/>
            <person name="Castelle C.J."/>
            <person name="Probst A.J."/>
            <person name="Thomas B.C."/>
            <person name="Singh A."/>
            <person name="Wilkins M.J."/>
            <person name="Karaoz U."/>
            <person name="Brodie E.L."/>
            <person name="Williams K.H."/>
            <person name="Hubbard S.S."/>
            <person name="Banfield J.F."/>
        </authorList>
    </citation>
    <scope>NUCLEOTIDE SEQUENCE [LARGE SCALE GENOMIC DNA]</scope>
</reference>
<name>A0A1F6W2Z8_9BACT</name>
<evidence type="ECO:0000313" key="2">
    <source>
        <dbReference type="Proteomes" id="UP000179275"/>
    </source>
</evidence>
<proteinExistence type="predicted"/>
<sequence length="146" mass="15585">MNKSLILSVVIIIILAGGVFYVLSTRTPAPDESAISSFEECVAAGYPVMESYPRQCRTPEGVLFVENVENPTPAPVATGGCFVGGCSGQICSDQEGVITTCEYREEYACYKSTKCERQASGQCGWTETPEFAICLNVSTGTGSDIK</sequence>
<evidence type="ECO:0000313" key="1">
    <source>
        <dbReference type="EMBL" id="OGI76259.1"/>
    </source>
</evidence>
<comment type="caution">
    <text evidence="1">The sequence shown here is derived from an EMBL/GenBank/DDBJ whole genome shotgun (WGS) entry which is preliminary data.</text>
</comment>
<protein>
    <submittedName>
        <fullName evidence="1">Uncharacterized protein</fullName>
    </submittedName>
</protein>
<dbReference type="STRING" id="1801756.A3C67_03125"/>
<dbReference type="EMBL" id="MFUG01000006">
    <property type="protein sequence ID" value="OGI76259.1"/>
    <property type="molecule type" value="Genomic_DNA"/>
</dbReference>